<accession>A0A0R3RXI8</accession>
<dbReference type="WBParaSite" id="EEL_0000693901-mRNA-1">
    <property type="protein sequence ID" value="EEL_0000693901-mRNA-1"/>
    <property type="gene ID" value="EEL_0000693901"/>
</dbReference>
<sequence length="150" mass="16773">MDLNVLSLECKKLEHAEVSTIQAEQLEQSTGDAGHGEAIPILLNLFSDEERAAPVLFDPRIMPGSPTPDQSRSDRRSIEEKLLRKREWKCAETLVAMTQRGVGKGFSLSTLEGIIDRNLENPVHRNKVAINCDKEVETEVPTDHRPCGRD</sequence>
<keyword evidence="2" id="KW-1185">Reference proteome</keyword>
<dbReference type="Proteomes" id="UP000050640">
    <property type="component" value="Unplaced"/>
</dbReference>
<organism evidence="2 3">
    <name type="scientific">Elaeophora elaphi</name>
    <dbReference type="NCBI Taxonomy" id="1147741"/>
    <lineage>
        <taxon>Eukaryota</taxon>
        <taxon>Metazoa</taxon>
        <taxon>Ecdysozoa</taxon>
        <taxon>Nematoda</taxon>
        <taxon>Chromadorea</taxon>
        <taxon>Rhabditida</taxon>
        <taxon>Spirurina</taxon>
        <taxon>Spiruromorpha</taxon>
        <taxon>Filarioidea</taxon>
        <taxon>Onchocercidae</taxon>
        <taxon>Elaeophora</taxon>
    </lineage>
</organism>
<reference evidence="3" key="1">
    <citation type="submission" date="2017-02" db="UniProtKB">
        <authorList>
            <consortium name="WormBaseParasite"/>
        </authorList>
    </citation>
    <scope>IDENTIFICATION</scope>
</reference>
<name>A0A0R3RXI8_9BILA</name>
<proteinExistence type="predicted"/>
<evidence type="ECO:0000313" key="2">
    <source>
        <dbReference type="Proteomes" id="UP000050640"/>
    </source>
</evidence>
<dbReference type="AlphaFoldDB" id="A0A0R3RXI8"/>
<evidence type="ECO:0000256" key="1">
    <source>
        <dbReference type="SAM" id="MobiDB-lite"/>
    </source>
</evidence>
<protein>
    <submittedName>
        <fullName evidence="3">Anaphase-promoting complex subunit 13</fullName>
    </submittedName>
</protein>
<feature type="region of interest" description="Disordered" evidence="1">
    <location>
        <begin position="57"/>
        <end position="78"/>
    </location>
</feature>
<evidence type="ECO:0000313" key="3">
    <source>
        <dbReference type="WBParaSite" id="EEL_0000693901-mRNA-1"/>
    </source>
</evidence>